<dbReference type="GO" id="GO:0016491">
    <property type="term" value="F:oxidoreductase activity"/>
    <property type="evidence" value="ECO:0007669"/>
    <property type="project" value="InterPro"/>
</dbReference>
<dbReference type="RefSeq" id="WP_161811037.1">
    <property type="nucleotide sequence ID" value="NZ_BLJN01000001.1"/>
</dbReference>
<dbReference type="Gene3D" id="3.30.70.1990">
    <property type="match status" value="1"/>
</dbReference>
<dbReference type="Gene3D" id="1.10.405.20">
    <property type="match status" value="1"/>
</dbReference>
<name>A0A829Y8K5_9GAMM</name>
<feature type="domain" description="Amine oxidase" evidence="1">
    <location>
        <begin position="10"/>
        <end position="294"/>
    </location>
</feature>
<dbReference type="EMBL" id="BLJN01000001">
    <property type="protein sequence ID" value="GFE79363.1"/>
    <property type="molecule type" value="Genomic_DNA"/>
</dbReference>
<keyword evidence="3" id="KW-1185">Reference proteome</keyword>
<dbReference type="Pfam" id="PF01593">
    <property type="entry name" value="Amino_oxidase"/>
    <property type="match status" value="1"/>
</dbReference>
<dbReference type="InterPro" id="IPR036188">
    <property type="entry name" value="FAD/NAD-bd_sf"/>
</dbReference>
<gene>
    <name evidence="2" type="ORF">GCM10011487_13630</name>
</gene>
<comment type="caution">
    <text evidence="2">The sequence shown here is derived from an EMBL/GenBank/DDBJ whole genome shotgun (WGS) entry which is preliminary data.</text>
</comment>
<reference evidence="3" key="1">
    <citation type="submission" date="2020-01" db="EMBL/GenBank/DDBJ databases">
        <title>'Steroidobacter agaridevorans' sp. nov., agar-degrading bacteria isolated from rhizosphere soils.</title>
        <authorList>
            <person name="Ikenaga M."/>
            <person name="Kataoka M."/>
            <person name="Murouchi A."/>
            <person name="Katsuragi S."/>
            <person name="Sakai M."/>
        </authorList>
    </citation>
    <scope>NUCLEOTIDE SEQUENCE [LARGE SCALE GENOMIC DNA]</scope>
    <source>
        <strain evidence="3">YU21-B</strain>
    </source>
</reference>
<proteinExistence type="predicted"/>
<dbReference type="FunFam" id="1.10.405.20:FF:000001">
    <property type="entry name" value="Amine oxidase"/>
    <property type="match status" value="1"/>
</dbReference>
<dbReference type="SUPFAM" id="SSF51905">
    <property type="entry name" value="FAD/NAD(P)-binding domain"/>
    <property type="match status" value="1"/>
</dbReference>
<sequence>MRIGVIGAGIAGLYAAWRLSRQHQVTVFEAGNYPGGHTNTIDVDWQGTQYAVDTGFIVFNDWTYPNFIAMLRELGVEWQPSNMSFSLRCERTGLEYNGTSLNALFAQRSNIVSPSFLRMIYDILRFNRESRALLKTNDNKLTLNEYLRANGYSQSFAERYILPMGRAIWSAEADAMLSFPARFFVDFFERHGFLNIDNRPQWQAVKGGSREYVRKLMASMKADVRLSTPIESIRRRTHEVEVCTNKGEVHRFDHIFIACHSDQALDMLSDPSPAEREVLKAFPYAANEAILHTDTSLLPRRPLARAAWNYHALKNPQQPVALTYDMNILQTLDAPTRFLVTLNHADAIDPSKIIQRIAYHHPVYLPQGVAAQARHREVNGARRTYYCGAYWRYGFHEDGVVTAMRALEHFQWDLTSRGEATPESQAQPVTASVA</sequence>
<evidence type="ECO:0000313" key="2">
    <source>
        <dbReference type="EMBL" id="GFE79363.1"/>
    </source>
</evidence>
<dbReference type="PANTHER" id="PTHR42923">
    <property type="entry name" value="PROTOPORPHYRINOGEN OXIDASE"/>
    <property type="match status" value="1"/>
</dbReference>
<dbReference type="Proteomes" id="UP000445000">
    <property type="component" value="Unassembled WGS sequence"/>
</dbReference>
<dbReference type="InterPro" id="IPR050464">
    <property type="entry name" value="Zeta_carotene_desat/Oxidored"/>
</dbReference>
<dbReference type="Gene3D" id="3.50.50.60">
    <property type="entry name" value="FAD/NAD(P)-binding domain"/>
    <property type="match status" value="1"/>
</dbReference>
<evidence type="ECO:0000259" key="1">
    <source>
        <dbReference type="Pfam" id="PF01593"/>
    </source>
</evidence>
<evidence type="ECO:0000313" key="3">
    <source>
        <dbReference type="Proteomes" id="UP000445000"/>
    </source>
</evidence>
<organism evidence="2 3">
    <name type="scientific">Steroidobacter agaridevorans</name>
    <dbReference type="NCBI Taxonomy" id="2695856"/>
    <lineage>
        <taxon>Bacteria</taxon>
        <taxon>Pseudomonadati</taxon>
        <taxon>Pseudomonadota</taxon>
        <taxon>Gammaproteobacteria</taxon>
        <taxon>Steroidobacterales</taxon>
        <taxon>Steroidobacteraceae</taxon>
        <taxon>Steroidobacter</taxon>
    </lineage>
</organism>
<dbReference type="AlphaFoldDB" id="A0A829Y8K5"/>
<dbReference type="InterPro" id="IPR002937">
    <property type="entry name" value="Amino_oxidase"/>
</dbReference>
<dbReference type="PANTHER" id="PTHR42923:SF17">
    <property type="entry name" value="AMINE OXIDASE DOMAIN-CONTAINING PROTEIN"/>
    <property type="match status" value="1"/>
</dbReference>
<accession>A0A829Y8K5</accession>
<protein>
    <submittedName>
        <fullName evidence="2">Amine oxidase</fullName>
    </submittedName>
</protein>